<dbReference type="Gene3D" id="1.10.443.10">
    <property type="entry name" value="Intergrase catalytic core"/>
    <property type="match status" value="1"/>
</dbReference>
<dbReference type="InterPro" id="IPR011010">
    <property type="entry name" value="DNA_brk_join_enz"/>
</dbReference>
<evidence type="ECO:0000313" key="4">
    <source>
        <dbReference type="Proteomes" id="UP000542811"/>
    </source>
</evidence>
<dbReference type="Pfam" id="PF00589">
    <property type="entry name" value="Phage_integrase"/>
    <property type="match status" value="1"/>
</dbReference>
<dbReference type="EMBL" id="JACHXX010000004">
    <property type="protein sequence ID" value="MBB3163215.1"/>
    <property type="molecule type" value="Genomic_DNA"/>
</dbReference>
<dbReference type="InterPro" id="IPR013762">
    <property type="entry name" value="Integrase-like_cat_sf"/>
</dbReference>
<accession>A0ABR6GAB4</accession>
<comment type="caution">
    <text evidence="3">The sequence shown here is derived from an EMBL/GenBank/DDBJ whole genome shotgun (WGS) entry which is preliminary data.</text>
</comment>
<feature type="domain" description="Tyr recombinase" evidence="2">
    <location>
        <begin position="1"/>
        <end position="95"/>
    </location>
</feature>
<gene>
    <name evidence="3" type="ORF">FHS25_003693</name>
</gene>
<dbReference type="Proteomes" id="UP000542811">
    <property type="component" value="Unassembled WGS sequence"/>
</dbReference>
<dbReference type="PROSITE" id="PS51898">
    <property type="entry name" value="TYR_RECOMBINASE"/>
    <property type="match status" value="1"/>
</dbReference>
<proteinExistence type="predicted"/>
<name>A0ABR6GAB4_9HYPH</name>
<evidence type="ECO:0000256" key="1">
    <source>
        <dbReference type="ARBA" id="ARBA00023172"/>
    </source>
</evidence>
<evidence type="ECO:0000313" key="3">
    <source>
        <dbReference type="EMBL" id="MBB3163215.1"/>
    </source>
</evidence>
<evidence type="ECO:0000259" key="2">
    <source>
        <dbReference type="PROSITE" id="PS51898"/>
    </source>
</evidence>
<dbReference type="InterPro" id="IPR002104">
    <property type="entry name" value="Integrase_catalytic"/>
</dbReference>
<organism evidence="3 4">
    <name type="scientific">Rhizobium laguerreae</name>
    <dbReference type="NCBI Taxonomy" id="1076926"/>
    <lineage>
        <taxon>Bacteria</taxon>
        <taxon>Pseudomonadati</taxon>
        <taxon>Pseudomonadota</taxon>
        <taxon>Alphaproteobacteria</taxon>
        <taxon>Hyphomicrobiales</taxon>
        <taxon>Rhizobiaceae</taxon>
        <taxon>Rhizobium/Agrobacterium group</taxon>
        <taxon>Rhizobium</taxon>
    </lineage>
</organism>
<sequence>MGHSDILFPTVHGSRMSPDAVQYLLAKYVKQATPQCSSLRAKRISPHVLRHSAAMELLDAGVDSTVISLWLGHESTRSTQAYLHAHLAIKEAALAKVDSLNEQPFRRFKADDKLLTFLDTL</sequence>
<keyword evidence="4" id="KW-1185">Reference proteome</keyword>
<protein>
    <submittedName>
        <fullName evidence="3">Site-specific recombinase XerD</fullName>
    </submittedName>
</protein>
<reference evidence="3 4" key="1">
    <citation type="submission" date="2020-08" db="EMBL/GenBank/DDBJ databases">
        <title>Genomic Encyclopedia of Type Strains, Phase III (KMG-III): the genomes of soil and plant-associated and newly described type strains.</title>
        <authorList>
            <person name="Whitman W."/>
        </authorList>
    </citation>
    <scope>NUCLEOTIDE SEQUENCE [LARGE SCALE GENOMIC DNA]</scope>
    <source>
        <strain evidence="3 4">CECT 8280</strain>
    </source>
</reference>
<keyword evidence="1" id="KW-0233">DNA recombination</keyword>
<dbReference type="SUPFAM" id="SSF56349">
    <property type="entry name" value="DNA breaking-rejoining enzymes"/>
    <property type="match status" value="1"/>
</dbReference>